<keyword evidence="3" id="KW-1185">Reference proteome</keyword>
<dbReference type="Gene3D" id="1.25.40.10">
    <property type="entry name" value="Tetratricopeptide repeat domain"/>
    <property type="match status" value="1"/>
</dbReference>
<name>A0ABV6MQ96_9PSEU</name>
<dbReference type="SUPFAM" id="SSF52540">
    <property type="entry name" value="P-loop containing nucleoside triphosphate hydrolases"/>
    <property type="match status" value="1"/>
</dbReference>
<reference evidence="2 3" key="1">
    <citation type="submission" date="2024-09" db="EMBL/GenBank/DDBJ databases">
        <authorList>
            <person name="Sun Q."/>
            <person name="Mori K."/>
        </authorList>
    </citation>
    <scope>NUCLEOTIDE SEQUENCE [LARGE SCALE GENOMIC DNA]</scope>
    <source>
        <strain evidence="2 3">TBRC 1432</strain>
    </source>
</reference>
<dbReference type="PROSITE" id="PS00622">
    <property type="entry name" value="HTH_LUXR_1"/>
    <property type="match status" value="1"/>
</dbReference>
<dbReference type="InterPro" id="IPR000792">
    <property type="entry name" value="Tscrpt_reg_LuxR_C"/>
</dbReference>
<dbReference type="RefSeq" id="WP_273943209.1">
    <property type="nucleotide sequence ID" value="NZ_CP097263.1"/>
</dbReference>
<evidence type="ECO:0000313" key="2">
    <source>
        <dbReference type="EMBL" id="MFC0542006.1"/>
    </source>
</evidence>
<organism evidence="2 3">
    <name type="scientific">Kutzneria chonburiensis</name>
    <dbReference type="NCBI Taxonomy" id="1483604"/>
    <lineage>
        <taxon>Bacteria</taxon>
        <taxon>Bacillati</taxon>
        <taxon>Actinomycetota</taxon>
        <taxon>Actinomycetes</taxon>
        <taxon>Pseudonocardiales</taxon>
        <taxon>Pseudonocardiaceae</taxon>
        <taxon>Kutzneria</taxon>
    </lineage>
</organism>
<sequence length="732" mass="78871">MGRQAEIGAASSLLSQHRLVTMIGPGGAGKTRLAVRIATHSADSFADGVHLVALDSLADPGLLAELVAAEIGMRDAPADSFHQVATFLQDKSLLLVLDNCEHMVEACGMLIGKVLAAAPHVRILATSRHVLGIEGEHLLHVPPLEESDAVRLFVDRASAVVPGFAVKPTNGDTIGRICRQLDGLPLAIELAAAWTRVLSMNELLAQLDNRFDLLSRGGAFRPSRQQTLAATVDWSYTLCSPEEQLLWARLSVFKDGFSLTSAESVCAGGPIRRGDVLMAIAGLVDKSVLVREGYNGSARYWMLETIRRYGHDRLAESGQTEEFRARHNSHFLEFARGIAADWFTGRQLEYLALTRREHANLRSALEYGVGSDALTGPWLAVSLHFFWLNCGFVGEGRRWLTQILERDDLPAELRVQALWVTAYATAVLGGHAKAMEIGAEAVALARSLGDDELLSLASYGEGVAALIGADYPRADARLEEAIACYHRVENPGGRLYPPYAARAMIAALTGDPERSIALADKAIEFSGQRGELWARGYAHYALTMAKWLQGDLDTAFRNAAECVRCCLSFNETSLFTVLAETLAGIALGAGEHARAARILGMVERTSLLVGAESALGDSPVWLGAHHAGIAELRRRMGDKPFEAAFEAGRAIGSLSEAGPFLLEGLTPSLGPLTRREMDVAVLLADGLTNKQIGARLSISPRTVGAHVDHILSKLGFTSRVQIGVWITSRGTS</sequence>
<dbReference type="PROSITE" id="PS50043">
    <property type="entry name" value="HTH_LUXR_2"/>
    <property type="match status" value="1"/>
</dbReference>
<dbReference type="PANTHER" id="PTHR47691">
    <property type="entry name" value="REGULATOR-RELATED"/>
    <property type="match status" value="1"/>
</dbReference>
<dbReference type="EMBL" id="JBHLUD010000003">
    <property type="protein sequence ID" value="MFC0542006.1"/>
    <property type="molecule type" value="Genomic_DNA"/>
</dbReference>
<dbReference type="InterPro" id="IPR036388">
    <property type="entry name" value="WH-like_DNA-bd_sf"/>
</dbReference>
<dbReference type="SMART" id="SM00421">
    <property type="entry name" value="HTH_LUXR"/>
    <property type="match status" value="1"/>
</dbReference>
<dbReference type="Gene3D" id="1.10.10.10">
    <property type="entry name" value="Winged helix-like DNA-binding domain superfamily/Winged helix DNA-binding domain"/>
    <property type="match status" value="1"/>
</dbReference>
<dbReference type="Gene3D" id="3.40.50.300">
    <property type="entry name" value="P-loop containing nucleotide triphosphate hydrolases"/>
    <property type="match status" value="1"/>
</dbReference>
<evidence type="ECO:0000313" key="3">
    <source>
        <dbReference type="Proteomes" id="UP001589810"/>
    </source>
</evidence>
<dbReference type="InterPro" id="IPR011990">
    <property type="entry name" value="TPR-like_helical_dom_sf"/>
</dbReference>
<dbReference type="InterPro" id="IPR027417">
    <property type="entry name" value="P-loop_NTPase"/>
</dbReference>
<accession>A0ABV6MQ96</accession>
<dbReference type="PANTHER" id="PTHR47691:SF3">
    <property type="entry name" value="HTH-TYPE TRANSCRIPTIONAL REGULATOR RV0890C-RELATED"/>
    <property type="match status" value="1"/>
</dbReference>
<gene>
    <name evidence="2" type="ORF">ACFFH7_10980</name>
</gene>
<evidence type="ECO:0000259" key="1">
    <source>
        <dbReference type="PROSITE" id="PS50043"/>
    </source>
</evidence>
<dbReference type="PRINTS" id="PR00364">
    <property type="entry name" value="DISEASERSIST"/>
</dbReference>
<dbReference type="SUPFAM" id="SSF48452">
    <property type="entry name" value="TPR-like"/>
    <property type="match status" value="1"/>
</dbReference>
<feature type="domain" description="HTH luxR-type" evidence="1">
    <location>
        <begin position="665"/>
        <end position="730"/>
    </location>
</feature>
<proteinExistence type="predicted"/>
<dbReference type="SUPFAM" id="SSF46894">
    <property type="entry name" value="C-terminal effector domain of the bipartite response regulators"/>
    <property type="match status" value="1"/>
</dbReference>
<dbReference type="PRINTS" id="PR00038">
    <property type="entry name" value="HTHLUXR"/>
</dbReference>
<comment type="caution">
    <text evidence="2">The sequence shown here is derived from an EMBL/GenBank/DDBJ whole genome shotgun (WGS) entry which is preliminary data.</text>
</comment>
<dbReference type="Pfam" id="PF00196">
    <property type="entry name" value="GerE"/>
    <property type="match status" value="1"/>
</dbReference>
<dbReference type="CDD" id="cd06170">
    <property type="entry name" value="LuxR_C_like"/>
    <property type="match status" value="1"/>
</dbReference>
<protein>
    <submittedName>
        <fullName evidence="2">LuxR C-terminal-related transcriptional regulator</fullName>
    </submittedName>
</protein>
<dbReference type="InterPro" id="IPR016032">
    <property type="entry name" value="Sig_transdc_resp-reg_C-effctor"/>
</dbReference>
<dbReference type="Proteomes" id="UP001589810">
    <property type="component" value="Unassembled WGS sequence"/>
</dbReference>